<evidence type="ECO:0000313" key="1">
    <source>
        <dbReference type="EMBL" id="ELY60019.1"/>
    </source>
</evidence>
<sequence length="82" mass="9133">MKCDVEFLVDEVLYLLFLPRLAVTKQFTEVFSLLLVELPGSAAPEVRMRSPRPPLFHRRAQRVPVAEGLPMSLAASSNVAPL</sequence>
<protein>
    <submittedName>
        <fullName evidence="1">Uncharacterized protein</fullName>
    </submittedName>
</protein>
<accession>L9XE96</accession>
<dbReference type="EMBL" id="AOIA01000094">
    <property type="protein sequence ID" value="ELY60019.1"/>
    <property type="molecule type" value="Genomic_DNA"/>
</dbReference>
<gene>
    <name evidence="1" type="ORF">C492_10630</name>
</gene>
<dbReference type="Proteomes" id="UP000011531">
    <property type="component" value="Unassembled WGS sequence"/>
</dbReference>
<organism evidence="1 2">
    <name type="scientific">Natronococcus jeotgali DSM 18795</name>
    <dbReference type="NCBI Taxonomy" id="1227498"/>
    <lineage>
        <taxon>Archaea</taxon>
        <taxon>Methanobacteriati</taxon>
        <taxon>Methanobacteriota</taxon>
        <taxon>Stenosarchaea group</taxon>
        <taxon>Halobacteria</taxon>
        <taxon>Halobacteriales</taxon>
        <taxon>Natrialbaceae</taxon>
        <taxon>Natronococcus</taxon>
    </lineage>
</organism>
<proteinExistence type="predicted"/>
<dbReference type="AlphaFoldDB" id="L9XE96"/>
<evidence type="ECO:0000313" key="2">
    <source>
        <dbReference type="Proteomes" id="UP000011531"/>
    </source>
</evidence>
<name>L9XE96_9EURY</name>
<keyword evidence="2" id="KW-1185">Reference proteome</keyword>
<reference evidence="1 2" key="1">
    <citation type="journal article" date="2014" name="PLoS Genet.">
        <title>Phylogenetically driven sequencing of extremely halophilic archaea reveals strategies for static and dynamic osmo-response.</title>
        <authorList>
            <person name="Becker E.A."/>
            <person name="Seitzer P.M."/>
            <person name="Tritt A."/>
            <person name="Larsen D."/>
            <person name="Krusor M."/>
            <person name="Yao A.I."/>
            <person name="Wu D."/>
            <person name="Madern D."/>
            <person name="Eisen J.A."/>
            <person name="Darling A.E."/>
            <person name="Facciotti M.T."/>
        </authorList>
    </citation>
    <scope>NUCLEOTIDE SEQUENCE [LARGE SCALE GENOMIC DNA]</scope>
    <source>
        <strain evidence="1 2">DSM 18795</strain>
    </source>
</reference>
<comment type="caution">
    <text evidence="1">The sequence shown here is derived from an EMBL/GenBank/DDBJ whole genome shotgun (WGS) entry which is preliminary data.</text>
</comment>